<dbReference type="SMART" id="SM00248">
    <property type="entry name" value="ANK"/>
    <property type="match status" value="2"/>
</dbReference>
<dbReference type="Gene3D" id="1.25.40.20">
    <property type="entry name" value="Ankyrin repeat-containing domain"/>
    <property type="match status" value="1"/>
</dbReference>
<name>A0AB74BS45_ASPFL</name>
<proteinExistence type="predicted"/>
<dbReference type="EMBL" id="QQZZ01000196">
    <property type="protein sequence ID" value="RMZ36042.1"/>
    <property type="molecule type" value="Genomic_DNA"/>
</dbReference>
<dbReference type="PANTHER" id="PTHR24198">
    <property type="entry name" value="ANKYRIN REPEAT AND PROTEIN KINASE DOMAIN-CONTAINING PROTEIN"/>
    <property type="match status" value="1"/>
</dbReference>
<keyword evidence="2" id="KW-0040">ANK repeat</keyword>
<dbReference type="PANTHER" id="PTHR24198:SF165">
    <property type="entry name" value="ANKYRIN REPEAT-CONTAINING PROTEIN-RELATED"/>
    <property type="match status" value="1"/>
</dbReference>
<feature type="chain" id="PRO_5044501293" description="Ankyrin repeat-containing domain protein" evidence="3">
    <location>
        <begin position="18"/>
        <end position="197"/>
    </location>
</feature>
<comment type="caution">
    <text evidence="4">The sequence shown here is derived from an EMBL/GenBank/DDBJ whole genome shotgun (WGS) entry which is preliminary data.</text>
</comment>
<feature type="signal peptide" evidence="3">
    <location>
        <begin position="1"/>
        <end position="17"/>
    </location>
</feature>
<dbReference type="SUPFAM" id="SSF48403">
    <property type="entry name" value="Ankyrin repeat"/>
    <property type="match status" value="1"/>
</dbReference>
<organism evidence="4 5">
    <name type="scientific">Aspergillus flavus</name>
    <dbReference type="NCBI Taxonomy" id="5059"/>
    <lineage>
        <taxon>Eukaryota</taxon>
        <taxon>Fungi</taxon>
        <taxon>Dikarya</taxon>
        <taxon>Ascomycota</taxon>
        <taxon>Pezizomycotina</taxon>
        <taxon>Eurotiomycetes</taxon>
        <taxon>Eurotiomycetidae</taxon>
        <taxon>Eurotiales</taxon>
        <taxon>Aspergillaceae</taxon>
        <taxon>Aspergillus</taxon>
        <taxon>Aspergillus subgen. Circumdati</taxon>
    </lineage>
</organism>
<keyword evidence="1" id="KW-0677">Repeat</keyword>
<accession>A0AB74BS45</accession>
<protein>
    <recommendedName>
        <fullName evidence="6">Ankyrin repeat-containing domain protein</fullName>
    </recommendedName>
</protein>
<evidence type="ECO:0000313" key="5">
    <source>
        <dbReference type="Proteomes" id="UP000275480"/>
    </source>
</evidence>
<dbReference type="Proteomes" id="UP000275480">
    <property type="component" value="Unassembled WGS sequence"/>
</dbReference>
<gene>
    <name evidence="4" type="ORF">CA14_009846</name>
</gene>
<reference evidence="4 5" key="1">
    <citation type="submission" date="2018-07" db="EMBL/GenBank/DDBJ databases">
        <title>Identification of spontaneous genetic mutation associated with occurrence of a yellow conidial color mutant of Aspergillus flavus.</title>
        <authorList>
            <person name="Chang P.-K."/>
            <person name="Mack B.M."/>
            <person name="Scharfenstein L."/>
            <person name="Gilbert M.K."/>
        </authorList>
    </citation>
    <scope>NUCLEOTIDE SEQUENCE [LARGE SCALE GENOMIC DNA]</scope>
    <source>
        <strain evidence="4 5">CA14</strain>
    </source>
</reference>
<evidence type="ECO:0000313" key="4">
    <source>
        <dbReference type="EMBL" id="RMZ36042.1"/>
    </source>
</evidence>
<dbReference type="AlphaFoldDB" id="A0AB74BS45"/>
<keyword evidence="3" id="KW-0732">Signal</keyword>
<dbReference type="InterPro" id="IPR002110">
    <property type="entry name" value="Ankyrin_rpt"/>
</dbReference>
<evidence type="ECO:0000256" key="3">
    <source>
        <dbReference type="SAM" id="SignalP"/>
    </source>
</evidence>
<evidence type="ECO:0000256" key="1">
    <source>
        <dbReference type="ARBA" id="ARBA00022737"/>
    </source>
</evidence>
<evidence type="ECO:0008006" key="6">
    <source>
        <dbReference type="Google" id="ProtNLM"/>
    </source>
</evidence>
<sequence length="197" mass="21776">MKIQLLLSLIALGFTLGEPIPKQALSQRQADDNSSGPNFLDYYSPQKALSWTVQTDTAKHHWDGSVNKEKESSNGHYRVVTLLLVEGGFDLNAKNVFGETPLSLAAKDDHGQGVRILLKQRDINHVIEDENYIGPLELAVQNGHVNVVQLLLQDKGVINAYQIGEKAVRLAWAIADTTPAILEVVYNSALSEMWTMV</sequence>
<evidence type="ECO:0000256" key="2">
    <source>
        <dbReference type="ARBA" id="ARBA00023043"/>
    </source>
</evidence>
<dbReference type="Pfam" id="PF12796">
    <property type="entry name" value="Ank_2"/>
    <property type="match status" value="1"/>
</dbReference>
<dbReference type="InterPro" id="IPR036770">
    <property type="entry name" value="Ankyrin_rpt-contain_sf"/>
</dbReference>